<evidence type="ECO:0000313" key="2">
    <source>
        <dbReference type="Proteomes" id="UP000683246"/>
    </source>
</evidence>
<proteinExistence type="predicted"/>
<dbReference type="AlphaFoldDB" id="A0A8J8MFT4"/>
<name>A0A8J8MFT4_9FIRM</name>
<evidence type="ECO:0008006" key="3">
    <source>
        <dbReference type="Google" id="ProtNLM"/>
    </source>
</evidence>
<dbReference type="RefSeq" id="WP_212696248.1">
    <property type="nucleotide sequence ID" value="NZ_CP058649.1"/>
</dbReference>
<accession>A0A8J8MFT4</accession>
<dbReference type="EMBL" id="CP058649">
    <property type="protein sequence ID" value="QUI20790.1"/>
    <property type="molecule type" value="Genomic_DNA"/>
</dbReference>
<dbReference type="Proteomes" id="UP000683246">
    <property type="component" value="Chromosome"/>
</dbReference>
<gene>
    <name evidence="1" type="ORF">HZI73_00015</name>
</gene>
<reference evidence="1" key="1">
    <citation type="submission" date="2020-07" db="EMBL/GenBank/DDBJ databases">
        <title>Vallitalea pronyensis genome.</title>
        <authorList>
            <person name="Postec A."/>
        </authorList>
    </citation>
    <scope>NUCLEOTIDE SEQUENCE</scope>
    <source>
        <strain evidence="1">FatNI3</strain>
    </source>
</reference>
<organism evidence="1 2">
    <name type="scientific">Vallitalea pronyensis</name>
    <dbReference type="NCBI Taxonomy" id="1348613"/>
    <lineage>
        <taxon>Bacteria</taxon>
        <taxon>Bacillati</taxon>
        <taxon>Bacillota</taxon>
        <taxon>Clostridia</taxon>
        <taxon>Lachnospirales</taxon>
        <taxon>Vallitaleaceae</taxon>
        <taxon>Vallitalea</taxon>
    </lineage>
</organism>
<dbReference type="KEGG" id="vpy:HZI73_00015"/>
<keyword evidence="2" id="KW-1185">Reference proteome</keyword>
<sequence>MGIIVKDKKTHRKYILLGTGFAAYKAVRPSLLGGNFFPHEEEGTIATVAVCDAQGNILWVDSNNLQVIEVDGIKITEMGLGKNEYCPACGSPVDENEKYCNDCGLTLIAD</sequence>
<evidence type="ECO:0000313" key="1">
    <source>
        <dbReference type="EMBL" id="QUI20790.1"/>
    </source>
</evidence>
<protein>
    <recommendedName>
        <fullName evidence="3">Zinc-ribbon domain-containing protein</fullName>
    </recommendedName>
</protein>